<evidence type="ECO:0000313" key="2">
    <source>
        <dbReference type="Proteomes" id="UP001177003"/>
    </source>
</evidence>
<dbReference type="EMBL" id="OX465081">
    <property type="protein sequence ID" value="CAI9287407.1"/>
    <property type="molecule type" value="Genomic_DNA"/>
</dbReference>
<proteinExistence type="predicted"/>
<dbReference type="Proteomes" id="UP001177003">
    <property type="component" value="Chromosome 5"/>
</dbReference>
<dbReference type="AlphaFoldDB" id="A0AA35Z8U0"/>
<sequence length="309" mass="35758">MLNMDLSTSDPRPEHWDPNDPLHIKGFIGQKRVKCVYINNGRWVNIIYEQCVQRLPIEWKKYIQPPHQGLLVGFTGHGIWPEGTIMLLFILVSHDRAEQITRVPDTIDGSAAVVATRPDNEHSTHLEIRQEIRSCQSESFKKVENQWWTSAVVEILANKSRERCRDVLRQLTTSQSWKKANTDPMKIHPEHRAKIARRGNAYLWAGASIQPAINGQATLRKRMIRDLNQLFASLEDKQNPFRMKKSRASNNTDSNDASITLTFMIHYRKEQSKVSDKNNKTPNSRVKCKTAWRAEKSKRCFHPVKGRRS</sequence>
<gene>
    <name evidence="1" type="ORF">LSALG_LOCUS26770</name>
</gene>
<evidence type="ECO:0000313" key="1">
    <source>
        <dbReference type="EMBL" id="CAI9287407.1"/>
    </source>
</evidence>
<reference evidence="1" key="1">
    <citation type="submission" date="2023-04" db="EMBL/GenBank/DDBJ databases">
        <authorList>
            <person name="Vijverberg K."/>
            <person name="Xiong W."/>
            <person name="Schranz E."/>
        </authorList>
    </citation>
    <scope>NUCLEOTIDE SEQUENCE</scope>
</reference>
<accession>A0AA35Z8U0</accession>
<protein>
    <submittedName>
        <fullName evidence="1">Uncharacterized protein</fullName>
    </submittedName>
</protein>
<keyword evidence="2" id="KW-1185">Reference proteome</keyword>
<organism evidence="1 2">
    <name type="scientific">Lactuca saligna</name>
    <name type="common">Willowleaf lettuce</name>
    <dbReference type="NCBI Taxonomy" id="75948"/>
    <lineage>
        <taxon>Eukaryota</taxon>
        <taxon>Viridiplantae</taxon>
        <taxon>Streptophyta</taxon>
        <taxon>Embryophyta</taxon>
        <taxon>Tracheophyta</taxon>
        <taxon>Spermatophyta</taxon>
        <taxon>Magnoliopsida</taxon>
        <taxon>eudicotyledons</taxon>
        <taxon>Gunneridae</taxon>
        <taxon>Pentapetalae</taxon>
        <taxon>asterids</taxon>
        <taxon>campanulids</taxon>
        <taxon>Asterales</taxon>
        <taxon>Asteraceae</taxon>
        <taxon>Cichorioideae</taxon>
        <taxon>Cichorieae</taxon>
        <taxon>Lactucinae</taxon>
        <taxon>Lactuca</taxon>
    </lineage>
</organism>
<name>A0AA35Z8U0_LACSI</name>